<comment type="caution">
    <text evidence="2">The sequence shown here is derived from an EMBL/GenBank/DDBJ whole genome shotgun (WGS) entry which is preliminary data.</text>
</comment>
<feature type="region of interest" description="Disordered" evidence="1">
    <location>
        <begin position="1"/>
        <end position="39"/>
    </location>
</feature>
<name>A0A9Q1JFW5_9CARY</name>
<feature type="compositionally biased region" description="Basic and acidic residues" evidence="1">
    <location>
        <begin position="29"/>
        <end position="39"/>
    </location>
</feature>
<evidence type="ECO:0000313" key="2">
    <source>
        <dbReference type="EMBL" id="KAJ8422897.1"/>
    </source>
</evidence>
<proteinExistence type="predicted"/>
<feature type="region of interest" description="Disordered" evidence="1">
    <location>
        <begin position="325"/>
        <end position="374"/>
    </location>
</feature>
<dbReference type="AlphaFoldDB" id="A0A9Q1JFW5"/>
<dbReference type="Proteomes" id="UP001153076">
    <property type="component" value="Unassembled WGS sequence"/>
</dbReference>
<organism evidence="2 3">
    <name type="scientific">Carnegiea gigantea</name>
    <dbReference type="NCBI Taxonomy" id="171969"/>
    <lineage>
        <taxon>Eukaryota</taxon>
        <taxon>Viridiplantae</taxon>
        <taxon>Streptophyta</taxon>
        <taxon>Embryophyta</taxon>
        <taxon>Tracheophyta</taxon>
        <taxon>Spermatophyta</taxon>
        <taxon>Magnoliopsida</taxon>
        <taxon>eudicotyledons</taxon>
        <taxon>Gunneridae</taxon>
        <taxon>Pentapetalae</taxon>
        <taxon>Caryophyllales</taxon>
        <taxon>Cactineae</taxon>
        <taxon>Cactaceae</taxon>
        <taxon>Cactoideae</taxon>
        <taxon>Echinocereeae</taxon>
        <taxon>Carnegiea</taxon>
    </lineage>
</organism>
<dbReference type="EMBL" id="JAKOGI010002113">
    <property type="protein sequence ID" value="KAJ8422897.1"/>
    <property type="molecule type" value="Genomic_DNA"/>
</dbReference>
<gene>
    <name evidence="2" type="ORF">Cgig2_026418</name>
</gene>
<evidence type="ECO:0000313" key="3">
    <source>
        <dbReference type="Proteomes" id="UP001153076"/>
    </source>
</evidence>
<keyword evidence="3" id="KW-1185">Reference proteome</keyword>
<feature type="compositionally biased region" description="Acidic residues" evidence="1">
    <location>
        <begin position="338"/>
        <end position="352"/>
    </location>
</feature>
<feature type="compositionally biased region" description="Basic and acidic residues" evidence="1">
    <location>
        <begin position="353"/>
        <end position="366"/>
    </location>
</feature>
<accession>A0A9Q1JFW5</accession>
<protein>
    <submittedName>
        <fullName evidence="2">Uncharacterized protein</fullName>
    </submittedName>
</protein>
<sequence length="374" mass="42248">MLCTKPKRSQISTKRKTDQGSESSTLRKVLKDQKAHRGQKEEGDSRLSIARLVLLLLIPFYRLYHLSHQLRNRPQLVVLPYIIMEVAGRPLLFRGWCPKGILDWLIFVLVRDVSPARLSMDKEKVVLPMLHFSISSQCRIYLKDHEIITRRQQILFLEGRPLQGGYDLLIREVGAPGNTDPSATISRAGCIWEWLLFLRTDLPGVLGPSHGEELVDAPSENELLDIPPEEELDDTSSKEGLILLDTSVIRVSYSDFPGVRNLSLNTKDTRSRRVLAARPPGSAGLKDRHLIGNLFRFPTLGPAHSLGTSPLDEQEEDMMVHSVNTINNTQRKYKGVPGEDEDSKEEAEDEDENTNRSFEDTKERVEGAIVSLKV</sequence>
<reference evidence="2" key="1">
    <citation type="submission" date="2022-04" db="EMBL/GenBank/DDBJ databases">
        <title>Carnegiea gigantea Genome sequencing and assembly v2.</title>
        <authorList>
            <person name="Copetti D."/>
            <person name="Sanderson M.J."/>
            <person name="Burquez A."/>
            <person name="Wojciechowski M.F."/>
        </authorList>
    </citation>
    <scope>NUCLEOTIDE SEQUENCE</scope>
    <source>
        <strain evidence="2">SGP5-SGP5p</strain>
        <tissue evidence="2">Aerial part</tissue>
    </source>
</reference>
<evidence type="ECO:0000256" key="1">
    <source>
        <dbReference type="SAM" id="MobiDB-lite"/>
    </source>
</evidence>